<keyword evidence="4 6" id="KW-1133">Transmembrane helix</keyword>
<accession>A0ABX7M693</accession>
<reference evidence="7 8" key="1">
    <citation type="submission" date="2021-02" db="EMBL/GenBank/DDBJ databases">
        <title>Niveibacterium changnyeongensis HC41.</title>
        <authorList>
            <person name="Kang M."/>
        </authorList>
    </citation>
    <scope>NUCLEOTIDE SEQUENCE [LARGE SCALE GENOMIC DNA]</scope>
    <source>
        <strain evidence="7 8">HC41</strain>
    </source>
</reference>
<organism evidence="7 8">
    <name type="scientific">Niveibacterium microcysteis</name>
    <dbReference type="NCBI Taxonomy" id="2811415"/>
    <lineage>
        <taxon>Bacteria</taxon>
        <taxon>Pseudomonadati</taxon>
        <taxon>Pseudomonadota</taxon>
        <taxon>Betaproteobacteria</taxon>
        <taxon>Rhodocyclales</taxon>
        <taxon>Rhodocyclaceae</taxon>
        <taxon>Niveibacterium</taxon>
    </lineage>
</organism>
<feature type="transmembrane region" description="Helical" evidence="6">
    <location>
        <begin position="29"/>
        <end position="49"/>
    </location>
</feature>
<feature type="transmembrane region" description="Helical" evidence="6">
    <location>
        <begin position="91"/>
        <end position="111"/>
    </location>
</feature>
<evidence type="ECO:0000313" key="7">
    <source>
        <dbReference type="EMBL" id="QSI77272.1"/>
    </source>
</evidence>
<evidence type="ECO:0000256" key="5">
    <source>
        <dbReference type="ARBA" id="ARBA00023136"/>
    </source>
</evidence>
<feature type="transmembrane region" description="Helical" evidence="6">
    <location>
        <begin position="61"/>
        <end position="85"/>
    </location>
</feature>
<evidence type="ECO:0000256" key="1">
    <source>
        <dbReference type="ARBA" id="ARBA00004651"/>
    </source>
</evidence>
<evidence type="ECO:0000256" key="2">
    <source>
        <dbReference type="ARBA" id="ARBA00022475"/>
    </source>
</evidence>
<dbReference type="RefSeq" id="WP_172201701.1">
    <property type="nucleotide sequence ID" value="NZ_CP071060.1"/>
</dbReference>
<proteinExistence type="predicted"/>
<evidence type="ECO:0000256" key="6">
    <source>
        <dbReference type="SAM" id="Phobius"/>
    </source>
</evidence>
<dbReference type="EMBL" id="CP071060">
    <property type="protein sequence ID" value="QSI77272.1"/>
    <property type="molecule type" value="Genomic_DNA"/>
</dbReference>
<keyword evidence="8" id="KW-1185">Reference proteome</keyword>
<dbReference type="InterPro" id="IPR005598">
    <property type="entry name" value="ATP_synth_I"/>
</dbReference>
<name>A0ABX7M693_9RHOO</name>
<protein>
    <submittedName>
        <fullName evidence="7">ATP synthase subunit I</fullName>
    </submittedName>
</protein>
<evidence type="ECO:0000256" key="3">
    <source>
        <dbReference type="ARBA" id="ARBA00022692"/>
    </source>
</evidence>
<comment type="subcellular location">
    <subcellularLocation>
        <location evidence="1">Cell membrane</location>
        <topology evidence="1">Multi-pass membrane protein</topology>
    </subcellularLocation>
</comment>
<evidence type="ECO:0000256" key="4">
    <source>
        <dbReference type="ARBA" id="ARBA00022989"/>
    </source>
</evidence>
<keyword evidence="5 6" id="KW-0472">Membrane</keyword>
<dbReference type="Pfam" id="PF03899">
    <property type="entry name" value="ATP-synt_I"/>
    <property type="match status" value="1"/>
</dbReference>
<keyword evidence="3 6" id="KW-0812">Transmembrane</keyword>
<evidence type="ECO:0000313" key="8">
    <source>
        <dbReference type="Proteomes" id="UP000663570"/>
    </source>
</evidence>
<sequence length="113" mass="11794">MYKVIVLQLMAALIGTVLGMVAFGTRGALSAALGGVACVLPAWLFAIRLHAASKRPGASYALAFFLGELIKIALSIGLLAAARLIYPDVHWGAVVIGLVVTLQANVFAFLVKT</sequence>
<keyword evidence="2" id="KW-1003">Cell membrane</keyword>
<dbReference type="Proteomes" id="UP000663570">
    <property type="component" value="Chromosome"/>
</dbReference>
<gene>
    <name evidence="7" type="ORF">JY500_01060</name>
</gene>